<proteinExistence type="predicted"/>
<evidence type="ECO:0000313" key="1">
    <source>
        <dbReference type="EMBL" id="KAJ4976883.1"/>
    </source>
</evidence>
<reference evidence="1" key="1">
    <citation type="journal article" date="2023" name="Plant J.">
        <title>The genome of the king protea, Protea cynaroides.</title>
        <authorList>
            <person name="Chang J."/>
            <person name="Duong T.A."/>
            <person name="Schoeman C."/>
            <person name="Ma X."/>
            <person name="Roodt D."/>
            <person name="Barker N."/>
            <person name="Li Z."/>
            <person name="Van de Peer Y."/>
            <person name="Mizrachi E."/>
        </authorList>
    </citation>
    <scope>NUCLEOTIDE SEQUENCE</scope>
    <source>
        <tissue evidence="1">Young leaves</tissue>
    </source>
</reference>
<gene>
    <name evidence="1" type="ORF">NE237_001989</name>
</gene>
<dbReference type="Proteomes" id="UP001141806">
    <property type="component" value="Unassembled WGS sequence"/>
</dbReference>
<accession>A0A9Q0KU51</accession>
<keyword evidence="2" id="KW-1185">Reference proteome</keyword>
<dbReference type="AlphaFoldDB" id="A0A9Q0KU51"/>
<protein>
    <submittedName>
        <fullName evidence="1">Uncharacterized protein</fullName>
    </submittedName>
</protein>
<dbReference type="EMBL" id="JAMYWD010000003">
    <property type="protein sequence ID" value="KAJ4976883.1"/>
    <property type="molecule type" value="Genomic_DNA"/>
</dbReference>
<name>A0A9Q0KU51_9MAGN</name>
<organism evidence="1 2">
    <name type="scientific">Protea cynaroides</name>
    <dbReference type="NCBI Taxonomy" id="273540"/>
    <lineage>
        <taxon>Eukaryota</taxon>
        <taxon>Viridiplantae</taxon>
        <taxon>Streptophyta</taxon>
        <taxon>Embryophyta</taxon>
        <taxon>Tracheophyta</taxon>
        <taxon>Spermatophyta</taxon>
        <taxon>Magnoliopsida</taxon>
        <taxon>Proteales</taxon>
        <taxon>Proteaceae</taxon>
        <taxon>Protea</taxon>
    </lineage>
</organism>
<comment type="caution">
    <text evidence="1">The sequence shown here is derived from an EMBL/GenBank/DDBJ whole genome shotgun (WGS) entry which is preliminary data.</text>
</comment>
<evidence type="ECO:0000313" key="2">
    <source>
        <dbReference type="Proteomes" id="UP001141806"/>
    </source>
</evidence>
<sequence>MAADFGVGDARSVLSDDIPMAILPVDSSGDVAVLTIQSTVGISKVIRTPCFQVEFSERCLQTIDGGLAIGHREIGLGNSLSLEATVVMADGSLTSTAGFGSCSRGSNRREDIAMIGKVPYMVTTMGNNLGTPCMETMAPTRSQSFFETDYGSRDCCNRGARWWLTTSAYLHAMSSHVGIKIARMVVVFGPEVYLLQQGICRQILVFSNGLREGAQEILPWMGQAISATILN</sequence>